<dbReference type="RefSeq" id="WP_135083294.1">
    <property type="nucleotide sequence ID" value="NZ_SPDV01000002.1"/>
</dbReference>
<accession>A0A4Y8ZW05</accession>
<keyword evidence="2" id="KW-1185">Reference proteome</keyword>
<organism evidence="1 2">
    <name type="scientific">Sphingomonas parva</name>
    <dbReference type="NCBI Taxonomy" id="2555898"/>
    <lineage>
        <taxon>Bacteria</taxon>
        <taxon>Pseudomonadati</taxon>
        <taxon>Pseudomonadota</taxon>
        <taxon>Alphaproteobacteria</taxon>
        <taxon>Sphingomonadales</taxon>
        <taxon>Sphingomonadaceae</taxon>
        <taxon>Sphingomonas</taxon>
    </lineage>
</organism>
<proteinExistence type="predicted"/>
<reference evidence="1 2" key="1">
    <citation type="submission" date="2019-03" db="EMBL/GenBank/DDBJ databases">
        <title>Genome sequence of Sphingomonas sp. 17J27-24.</title>
        <authorList>
            <person name="Kim M."/>
            <person name="Maeng S."/>
            <person name="Sathiyaraj S."/>
        </authorList>
    </citation>
    <scope>NUCLEOTIDE SEQUENCE [LARGE SCALE GENOMIC DNA]</scope>
    <source>
        <strain evidence="1 2">17J27-24</strain>
    </source>
</reference>
<sequence>MRRSRRDPPRWFGPGLLAGMFAAAAALAGAGVLLHRPDDQAVAVAGRTYVVPPGELSAHTRDPHLFVRIRPVDRPFEIVHDARATGRRDRTGVPHIFSVNDHAGHDVTYGRDGRSLVLCRRATGPAGGCGTWVEHGGATWSVLFPEVHRDRADALAREATALLRRYDTRAGRWMR</sequence>
<dbReference type="AlphaFoldDB" id="A0A4Y8ZW05"/>
<dbReference type="Proteomes" id="UP000298213">
    <property type="component" value="Unassembled WGS sequence"/>
</dbReference>
<protein>
    <submittedName>
        <fullName evidence="1">Uncharacterized protein</fullName>
    </submittedName>
</protein>
<evidence type="ECO:0000313" key="1">
    <source>
        <dbReference type="EMBL" id="TFI60094.1"/>
    </source>
</evidence>
<evidence type="ECO:0000313" key="2">
    <source>
        <dbReference type="Proteomes" id="UP000298213"/>
    </source>
</evidence>
<comment type="caution">
    <text evidence="1">The sequence shown here is derived from an EMBL/GenBank/DDBJ whole genome shotgun (WGS) entry which is preliminary data.</text>
</comment>
<dbReference type="EMBL" id="SPDV01000002">
    <property type="protein sequence ID" value="TFI60094.1"/>
    <property type="molecule type" value="Genomic_DNA"/>
</dbReference>
<name>A0A4Y8ZW05_9SPHN</name>
<gene>
    <name evidence="1" type="ORF">E2493_02280</name>
</gene>